<keyword evidence="2" id="KW-1185">Reference proteome</keyword>
<dbReference type="Proteomes" id="UP000499080">
    <property type="component" value="Unassembled WGS sequence"/>
</dbReference>
<accession>A0A4Y2PNY5</accession>
<organism evidence="1 2">
    <name type="scientific">Araneus ventricosus</name>
    <name type="common">Orbweaver spider</name>
    <name type="synonym">Epeira ventricosa</name>
    <dbReference type="NCBI Taxonomy" id="182803"/>
    <lineage>
        <taxon>Eukaryota</taxon>
        <taxon>Metazoa</taxon>
        <taxon>Ecdysozoa</taxon>
        <taxon>Arthropoda</taxon>
        <taxon>Chelicerata</taxon>
        <taxon>Arachnida</taxon>
        <taxon>Araneae</taxon>
        <taxon>Araneomorphae</taxon>
        <taxon>Entelegynae</taxon>
        <taxon>Araneoidea</taxon>
        <taxon>Araneidae</taxon>
        <taxon>Araneus</taxon>
    </lineage>
</organism>
<gene>
    <name evidence="1" type="ORF">AVEN_79847_1</name>
</gene>
<comment type="caution">
    <text evidence="1">The sequence shown here is derived from an EMBL/GenBank/DDBJ whole genome shotgun (WGS) entry which is preliminary data.</text>
</comment>
<reference evidence="1 2" key="1">
    <citation type="journal article" date="2019" name="Sci. Rep.">
        <title>Orb-weaving spider Araneus ventricosus genome elucidates the spidroin gene catalogue.</title>
        <authorList>
            <person name="Kono N."/>
            <person name="Nakamura H."/>
            <person name="Ohtoshi R."/>
            <person name="Moran D.A.P."/>
            <person name="Shinohara A."/>
            <person name="Yoshida Y."/>
            <person name="Fujiwara M."/>
            <person name="Mori M."/>
            <person name="Tomita M."/>
            <person name="Arakawa K."/>
        </authorList>
    </citation>
    <scope>NUCLEOTIDE SEQUENCE [LARGE SCALE GENOMIC DNA]</scope>
</reference>
<evidence type="ECO:0000313" key="1">
    <source>
        <dbReference type="EMBL" id="GBN52802.1"/>
    </source>
</evidence>
<dbReference type="EMBL" id="BGPR01011757">
    <property type="protein sequence ID" value="GBN52802.1"/>
    <property type="molecule type" value="Genomic_DNA"/>
</dbReference>
<dbReference type="AlphaFoldDB" id="A0A4Y2PNY5"/>
<proteinExistence type="predicted"/>
<evidence type="ECO:0000313" key="2">
    <source>
        <dbReference type="Proteomes" id="UP000499080"/>
    </source>
</evidence>
<protein>
    <submittedName>
        <fullName evidence="1">Uncharacterized protein</fullName>
    </submittedName>
</protein>
<sequence>MICYMLVISGYDVAQTKSKILQKSRKRVDIDTTSNLELFNLIFDFYNTWTGCLQLVLGRKFLLSRNRAVIARIVGLDDKYTLRNAVPAFSNVFNEPAGVFSPKLSRILPQKGAVSRSPAWLKKFEPTVIQNPMTIRRFFIIVIEKYLGKESHTARFHSRRLKDKLT</sequence>
<name>A0A4Y2PNY5_ARAVE</name>